<dbReference type="EMBL" id="CM020620">
    <property type="protein sequence ID" value="KAK1867488.1"/>
    <property type="molecule type" value="Genomic_DNA"/>
</dbReference>
<dbReference type="Proteomes" id="UP000798662">
    <property type="component" value="Chromosome 3"/>
</dbReference>
<comment type="caution">
    <text evidence="1">The sequence shown here is derived from an EMBL/GenBank/DDBJ whole genome shotgun (WGS) entry which is preliminary data.</text>
</comment>
<keyword evidence="2" id="KW-1185">Reference proteome</keyword>
<organism evidence="1 2">
    <name type="scientific">Pyropia yezoensis</name>
    <name type="common">Susabi-nori</name>
    <name type="synonym">Porphyra yezoensis</name>
    <dbReference type="NCBI Taxonomy" id="2788"/>
    <lineage>
        <taxon>Eukaryota</taxon>
        <taxon>Rhodophyta</taxon>
        <taxon>Bangiophyceae</taxon>
        <taxon>Bangiales</taxon>
        <taxon>Bangiaceae</taxon>
        <taxon>Pyropia</taxon>
    </lineage>
</organism>
<sequence length="447" mass="44258">MADLIPIKVTVAGTVRRLSLAASPPPTFGALLAAAAAPHGLAPADVATVTYTDAEGDEVTLSSDAELTEALRGGGMLRLRLAALPPPAPSAPLSPTPTDGEEGEGGKGGAPAVGEAFGAGVPPAPRLYPLVDRSETTERGGGGKDAPAFVDHGWGAEAAAAAAAAGGDLPLAPLSPFHPDADPPDSLDGEVADGATLVVARPAAAATTTRAVSFPEWTPPPPPPVEEAPAVAGTDALVVAGAPGGAAAPPSRLSEVLGEGLKAVIDVGVEPIVKAAQLAWADGEGLRLLGAPEDVDGGGGTTDGRILVNDGGRDVGVHDRGGDSVSRRPSLPPAGVAALATSLHGALTDDGVAWAPATAIAAALHALLSVTWVGRAVQWVHAKHTEKERKAARRRLRRQQGAWWQAPPSAKASPSAAGWGGGAWGPGGGCGHRGCGGRSASSRRGAC</sequence>
<name>A0ACC3CBN1_PYRYE</name>
<reference evidence="1" key="1">
    <citation type="submission" date="2019-11" db="EMBL/GenBank/DDBJ databases">
        <title>Nori genome reveals adaptations in red seaweeds to the harsh intertidal environment.</title>
        <authorList>
            <person name="Wang D."/>
            <person name="Mao Y."/>
        </authorList>
    </citation>
    <scope>NUCLEOTIDE SEQUENCE</scope>
    <source>
        <tissue evidence="1">Gametophyte</tissue>
    </source>
</reference>
<proteinExistence type="predicted"/>
<evidence type="ECO:0000313" key="1">
    <source>
        <dbReference type="EMBL" id="KAK1867488.1"/>
    </source>
</evidence>
<gene>
    <name evidence="1" type="ORF">I4F81_009995</name>
</gene>
<protein>
    <submittedName>
        <fullName evidence="1">Uncharacterized protein</fullName>
    </submittedName>
</protein>
<accession>A0ACC3CBN1</accession>
<evidence type="ECO:0000313" key="2">
    <source>
        <dbReference type="Proteomes" id="UP000798662"/>
    </source>
</evidence>